<feature type="domain" description="NFACT RNA-binding" evidence="3">
    <location>
        <begin position="1"/>
        <end position="112"/>
    </location>
</feature>
<sequence length="809" mass="92311">MVYYFSSNTVSPSAFIYVGKDKVENEELIKYGWDEDIWFHADNLSSAHIYVRLPEGEDWEKMTKELLVDCAQLTKANSIEGNKKDNVTVVYTPWSNLKKDGSMAVGQVGFKDQRKVKRIHVEQRENAIVNRLNKTKVEKFPDLREERETRRAELRKREQSALQAKRKEEARIAKERKELAWRRDHAYDDVMTEENLEANSNENRDENFLDDFIVMARIHHQRAPQRSATLGQSRAALRKKKKNPYKIVLEAVTQEKKRLHSILTYASNAPSGFGFVPAGHPEFTEWCKEQCRQRNLDVHIVSAKPRNRMHADPAKLSHHVHRVGHHFPISIIELACSKFGYNYDESDGLRKAKDSEGWIAQHLEAYSSRQANPEGPTTEKEEKIYIHGAVREMFPKIPEADLQAIVDHAFAEGTNRVGNAKELTLARKVQLAVVAHIRHMYTDYDKLLRSDGWLEARSQVEHPELDTNYPRVEVHRMRRAPKTNTVAPRCTVPQRATPLSTSLRHQPLSHQSFQPVRASLQSGPPLLSRNGPYRLTPNRYVEPQTSTAKAGPSRGSAQPIMHKIDGQMYQVSSSKVKLQKHDISGGGPKSQYDRPPSAATRFVSGYVQPLSTRISSFDRSSAIARHPSDQDVALPSVEREIIDLTSPRRIAVHQQPVQSHDAPTRSYDEMPAHKRMVSFFPVGDERSYSESYTKRTKPVYREEAYSHTHQNGTFEFPSNPPPQHAIDLTASPNGRGRLLSLRSIAAADSRGHYGVPAGEPSRSYMPDNRLYERRALPAHDYIPFQDGQQPFRAKGEHARYTRNGARYGE</sequence>
<proteinExistence type="inferred from homology"/>
<dbReference type="OrthoDB" id="5288828at2759"/>
<reference evidence="5 6" key="1">
    <citation type="journal article" date="2014" name="PLoS ONE">
        <title>De novo Genome Assembly of the Fungal Plant Pathogen Pyrenophora semeniperda.</title>
        <authorList>
            <person name="Soliai M.M."/>
            <person name="Meyer S.E."/>
            <person name="Udall J.A."/>
            <person name="Elzinga D.E."/>
            <person name="Hermansen R.A."/>
            <person name="Bodily P.M."/>
            <person name="Hart A.A."/>
            <person name="Coleman C.E."/>
        </authorList>
    </citation>
    <scope>NUCLEOTIDE SEQUENCE [LARGE SCALE GENOMIC DNA]</scope>
    <source>
        <strain evidence="5 6">CCB06</strain>
        <tissue evidence="5">Mycelium</tissue>
    </source>
</reference>
<evidence type="ECO:0000259" key="4">
    <source>
        <dbReference type="Pfam" id="PF10056"/>
    </source>
</evidence>
<dbReference type="InterPro" id="IPR039730">
    <property type="entry name" value="Jlp2/Ccd25"/>
</dbReference>
<dbReference type="InterPro" id="IPR018744">
    <property type="entry name" value="DUF2293"/>
</dbReference>
<evidence type="ECO:0000256" key="1">
    <source>
        <dbReference type="ARBA" id="ARBA00008998"/>
    </source>
</evidence>
<dbReference type="Pfam" id="PF05670">
    <property type="entry name" value="NFACT-R_1"/>
    <property type="match status" value="1"/>
</dbReference>
<dbReference type="AlphaFoldDB" id="A0A3M7ME63"/>
<feature type="region of interest" description="Disordered" evidence="2">
    <location>
        <begin position="783"/>
        <end position="809"/>
    </location>
</feature>
<evidence type="ECO:0000313" key="6">
    <source>
        <dbReference type="Proteomes" id="UP000265663"/>
    </source>
</evidence>
<feature type="domain" description="DUF2293" evidence="4">
    <location>
        <begin position="389"/>
        <end position="462"/>
    </location>
</feature>
<gene>
    <name evidence="5" type="ORF">GMOD_00007739</name>
</gene>
<comment type="similarity">
    <text evidence="1">Belongs to the CCDC25 family.</text>
</comment>
<name>A0A3M7ME63_9PLEO</name>
<dbReference type="Proteomes" id="UP000265663">
    <property type="component" value="Unassembled WGS sequence"/>
</dbReference>
<evidence type="ECO:0000259" key="3">
    <source>
        <dbReference type="Pfam" id="PF05670"/>
    </source>
</evidence>
<dbReference type="PANTHER" id="PTHR13049:SF2">
    <property type="entry name" value="COILED-COIL DOMAIN-CONTAINING PROTEIN 25"/>
    <property type="match status" value="1"/>
</dbReference>
<evidence type="ECO:0000313" key="5">
    <source>
        <dbReference type="EMBL" id="RMZ72720.1"/>
    </source>
</evidence>
<dbReference type="InterPro" id="IPR008532">
    <property type="entry name" value="NFACT_RNA-bd"/>
</dbReference>
<organism evidence="5 6">
    <name type="scientific">Pyrenophora seminiperda CCB06</name>
    <dbReference type="NCBI Taxonomy" id="1302712"/>
    <lineage>
        <taxon>Eukaryota</taxon>
        <taxon>Fungi</taxon>
        <taxon>Dikarya</taxon>
        <taxon>Ascomycota</taxon>
        <taxon>Pezizomycotina</taxon>
        <taxon>Dothideomycetes</taxon>
        <taxon>Pleosporomycetidae</taxon>
        <taxon>Pleosporales</taxon>
        <taxon>Pleosporineae</taxon>
        <taxon>Pleosporaceae</taxon>
        <taxon>Pyrenophora</taxon>
    </lineage>
</organism>
<protein>
    <submittedName>
        <fullName evidence="5">Coiled-coil domain-containing 25</fullName>
    </submittedName>
</protein>
<keyword evidence="6" id="KW-1185">Reference proteome</keyword>
<dbReference type="EMBL" id="KE747833">
    <property type="protein sequence ID" value="RMZ72720.1"/>
    <property type="molecule type" value="Genomic_DNA"/>
</dbReference>
<evidence type="ECO:0000256" key="2">
    <source>
        <dbReference type="SAM" id="MobiDB-lite"/>
    </source>
</evidence>
<dbReference type="PANTHER" id="PTHR13049">
    <property type="entry name" value="DUF814-RELATED"/>
    <property type="match status" value="1"/>
</dbReference>
<accession>A0A3M7ME63</accession>
<dbReference type="Pfam" id="PF10056">
    <property type="entry name" value="DUF2293"/>
    <property type="match status" value="1"/>
</dbReference>